<name>A0ACC1CKH1_9NEOP</name>
<keyword evidence="2" id="KW-1185">Reference proteome</keyword>
<evidence type="ECO:0000313" key="2">
    <source>
        <dbReference type="Proteomes" id="UP000824533"/>
    </source>
</evidence>
<gene>
    <name evidence="1" type="ORF">K1T71_012073</name>
</gene>
<reference evidence="1 2" key="1">
    <citation type="journal article" date="2021" name="Front. Genet.">
        <title>Chromosome-Level Genome Assembly Reveals Significant Gene Expansion in the Toll and IMD Signaling Pathways of Dendrolimus kikuchii.</title>
        <authorList>
            <person name="Zhou J."/>
            <person name="Wu P."/>
            <person name="Xiong Z."/>
            <person name="Liu N."/>
            <person name="Zhao N."/>
            <person name="Ji M."/>
            <person name="Qiu Y."/>
            <person name="Yang B."/>
        </authorList>
    </citation>
    <scope>NUCLEOTIDE SEQUENCE [LARGE SCALE GENOMIC DNA]</scope>
    <source>
        <strain evidence="1">Ann1</strain>
    </source>
</reference>
<protein>
    <submittedName>
        <fullName evidence="1">Uncharacterized protein</fullName>
    </submittedName>
</protein>
<accession>A0ACC1CKH1</accession>
<proteinExistence type="predicted"/>
<dbReference type="Proteomes" id="UP000824533">
    <property type="component" value="Linkage Group LG22"/>
</dbReference>
<organism evidence="1 2">
    <name type="scientific">Dendrolimus kikuchii</name>
    <dbReference type="NCBI Taxonomy" id="765133"/>
    <lineage>
        <taxon>Eukaryota</taxon>
        <taxon>Metazoa</taxon>
        <taxon>Ecdysozoa</taxon>
        <taxon>Arthropoda</taxon>
        <taxon>Hexapoda</taxon>
        <taxon>Insecta</taxon>
        <taxon>Pterygota</taxon>
        <taxon>Neoptera</taxon>
        <taxon>Endopterygota</taxon>
        <taxon>Lepidoptera</taxon>
        <taxon>Glossata</taxon>
        <taxon>Ditrysia</taxon>
        <taxon>Bombycoidea</taxon>
        <taxon>Lasiocampidae</taxon>
        <taxon>Dendrolimus</taxon>
    </lineage>
</organism>
<evidence type="ECO:0000313" key="1">
    <source>
        <dbReference type="EMBL" id="KAJ0172100.1"/>
    </source>
</evidence>
<comment type="caution">
    <text evidence="1">The sequence shown here is derived from an EMBL/GenBank/DDBJ whole genome shotgun (WGS) entry which is preliminary data.</text>
</comment>
<dbReference type="EMBL" id="CM034408">
    <property type="protein sequence ID" value="KAJ0172100.1"/>
    <property type="molecule type" value="Genomic_DNA"/>
</dbReference>
<sequence length="236" mass="26382">MQKKLLLVLSLIVHWCDSVPAGLGSLKYDKLDTDLSDLKYEVEEEDLDDYSKLMDESANISSNTNDDSKIKVKNSGFKKKNTESAGVQAKHNVGDLKKFFKSAGVHDQGTYNDDDIYGIAKGIIGAVLGTNGNETRKYRKGSKSRGFHRVQHKDEYEKDKLFYEDDETKGEVKKVGGKVLGFKIGAGAGFNKGHFLHDHQKGIYGKQGYLDEGFLDKQFKDFTDSQGFDGSFSNKR</sequence>